<keyword evidence="7" id="KW-1015">Disulfide bond</keyword>
<dbReference type="SUPFAM" id="SSF49785">
    <property type="entry name" value="Galactose-binding domain-like"/>
    <property type="match status" value="1"/>
</dbReference>
<sequence length="266" mass="29527">MIVFILIRYVDLQSNANIFILETGNRIATSVTRIGIKKATSDISCASLCSSHGTCCSAAYDIEKNTCFLDSCCNPVTEAFLGALVIRTNSKKDKLNTSGNNRLCNLAYHRQTTQSSVYDNSGVFGSPCNAVDGLESQDFYEGTCVHTNKEFVTWWEVDLGAKYTIKFVNISVRTDHSSHYERFSAIDVTVDALYCGYYTGPPLLSHIYEPITIGCSEGITGRFLRLTRSVHDTFQFCEVEVFANLTVCPGPPEPWTCRDLSHEPCV</sequence>
<dbReference type="GO" id="GO:0042806">
    <property type="term" value="F:fucose binding"/>
    <property type="evidence" value="ECO:0007669"/>
    <property type="project" value="UniProtKB-ARBA"/>
</dbReference>
<dbReference type="InterPro" id="IPR051941">
    <property type="entry name" value="BG_Antigen-Binding_Lectin"/>
</dbReference>
<comment type="similarity">
    <text evidence="2">Belongs to the fucolectin family.</text>
</comment>
<dbReference type="Proteomes" id="UP000596742">
    <property type="component" value="Unassembled WGS sequence"/>
</dbReference>
<protein>
    <recommendedName>
        <fullName evidence="8">Fucolectin tachylectin-4 pentraxin-1 domain-containing protein</fullName>
    </recommendedName>
</protein>
<comment type="subunit">
    <text evidence="3">Homotrimer.</text>
</comment>
<dbReference type="EMBL" id="UYJE01009009">
    <property type="protein sequence ID" value="VDI69154.1"/>
    <property type="molecule type" value="Genomic_DNA"/>
</dbReference>
<feature type="domain" description="Fucolectin tachylectin-4 pentraxin-1" evidence="8">
    <location>
        <begin position="103"/>
        <end position="248"/>
    </location>
</feature>
<dbReference type="Gene3D" id="2.60.120.260">
    <property type="entry name" value="Galactose-binding domain-like"/>
    <property type="match status" value="1"/>
</dbReference>
<comment type="function">
    <text evidence="1">Acts as a defensive agent. Recognizes blood group fucosylated oligosaccharides including A, B, H and Lewis B-type antigens. Does not recognize Lewis A antigen and has low affinity for monovalent haptens.</text>
</comment>
<dbReference type="GO" id="GO:0010185">
    <property type="term" value="P:regulation of cellular defense response"/>
    <property type="evidence" value="ECO:0007669"/>
    <property type="project" value="UniProtKB-ARBA"/>
</dbReference>
<reference evidence="9" key="1">
    <citation type="submission" date="2018-11" db="EMBL/GenBank/DDBJ databases">
        <authorList>
            <person name="Alioto T."/>
            <person name="Alioto T."/>
        </authorList>
    </citation>
    <scope>NUCLEOTIDE SEQUENCE</scope>
</reference>
<evidence type="ECO:0000313" key="10">
    <source>
        <dbReference type="Proteomes" id="UP000596742"/>
    </source>
</evidence>
<evidence type="ECO:0000256" key="6">
    <source>
        <dbReference type="ARBA" id="ARBA00022837"/>
    </source>
</evidence>
<dbReference type="PANTHER" id="PTHR45713">
    <property type="entry name" value="FTP DOMAIN-CONTAINING PROTEIN"/>
    <property type="match status" value="1"/>
</dbReference>
<evidence type="ECO:0000256" key="5">
    <source>
        <dbReference type="ARBA" id="ARBA00022734"/>
    </source>
</evidence>
<proteinExistence type="inferred from homology"/>
<dbReference type="GO" id="GO:0001868">
    <property type="term" value="P:regulation of complement activation, lectin pathway"/>
    <property type="evidence" value="ECO:0007669"/>
    <property type="project" value="UniProtKB-ARBA"/>
</dbReference>
<dbReference type="PANTHER" id="PTHR45713:SF6">
    <property type="entry name" value="F5_8 TYPE C DOMAIN-CONTAINING PROTEIN"/>
    <property type="match status" value="1"/>
</dbReference>
<dbReference type="GO" id="GO:0046872">
    <property type="term" value="F:metal ion binding"/>
    <property type="evidence" value="ECO:0007669"/>
    <property type="project" value="UniProtKB-KW"/>
</dbReference>
<evidence type="ECO:0000256" key="7">
    <source>
        <dbReference type="ARBA" id="ARBA00023157"/>
    </source>
</evidence>
<dbReference type="InterPro" id="IPR006585">
    <property type="entry name" value="FTP1"/>
</dbReference>
<organism evidence="9 10">
    <name type="scientific">Mytilus galloprovincialis</name>
    <name type="common">Mediterranean mussel</name>
    <dbReference type="NCBI Taxonomy" id="29158"/>
    <lineage>
        <taxon>Eukaryota</taxon>
        <taxon>Metazoa</taxon>
        <taxon>Spiralia</taxon>
        <taxon>Lophotrochozoa</taxon>
        <taxon>Mollusca</taxon>
        <taxon>Bivalvia</taxon>
        <taxon>Autobranchia</taxon>
        <taxon>Pteriomorphia</taxon>
        <taxon>Mytilida</taxon>
        <taxon>Mytiloidea</taxon>
        <taxon>Mytilidae</taxon>
        <taxon>Mytilinae</taxon>
        <taxon>Mytilus</taxon>
    </lineage>
</organism>
<dbReference type="SMART" id="SM00607">
    <property type="entry name" value="FTP"/>
    <property type="match status" value="1"/>
</dbReference>
<evidence type="ECO:0000259" key="8">
    <source>
        <dbReference type="SMART" id="SM00607"/>
    </source>
</evidence>
<name>A0A8B6GTB0_MYTGA</name>
<gene>
    <name evidence="9" type="ORF">MGAL_10B075474</name>
</gene>
<keyword evidence="5" id="KW-0430">Lectin</keyword>
<keyword evidence="6" id="KW-0106">Calcium</keyword>
<evidence type="ECO:0000313" key="9">
    <source>
        <dbReference type="EMBL" id="VDI69154.1"/>
    </source>
</evidence>
<dbReference type="AlphaFoldDB" id="A0A8B6GTB0"/>
<dbReference type="InterPro" id="IPR008979">
    <property type="entry name" value="Galactose-bd-like_sf"/>
</dbReference>
<comment type="caution">
    <text evidence="9">The sequence shown here is derived from an EMBL/GenBank/DDBJ whole genome shotgun (WGS) entry which is preliminary data.</text>
</comment>
<evidence type="ECO:0000256" key="1">
    <source>
        <dbReference type="ARBA" id="ARBA00002219"/>
    </source>
</evidence>
<dbReference type="Pfam" id="PF22633">
    <property type="entry name" value="F5_F8_type_C_2"/>
    <property type="match status" value="1"/>
</dbReference>
<dbReference type="OrthoDB" id="6102375at2759"/>
<accession>A0A8B6GTB0</accession>
<keyword evidence="4" id="KW-0479">Metal-binding</keyword>
<keyword evidence="10" id="KW-1185">Reference proteome</keyword>
<evidence type="ECO:0000256" key="4">
    <source>
        <dbReference type="ARBA" id="ARBA00022723"/>
    </source>
</evidence>
<evidence type="ECO:0000256" key="3">
    <source>
        <dbReference type="ARBA" id="ARBA00011233"/>
    </source>
</evidence>
<evidence type="ECO:0000256" key="2">
    <source>
        <dbReference type="ARBA" id="ARBA00010147"/>
    </source>
</evidence>